<gene>
    <name evidence="2" type="ORF">MiTs_03763</name>
</gene>
<evidence type="ECO:0000313" key="2">
    <source>
        <dbReference type="EMBL" id="GCA81744.1"/>
    </source>
</evidence>
<feature type="transmembrane region" description="Helical" evidence="1">
    <location>
        <begin position="14"/>
        <end position="36"/>
    </location>
</feature>
<dbReference type="EMBL" id="BHVQ01000071">
    <property type="protein sequence ID" value="GCA81744.1"/>
    <property type="molecule type" value="Genomic_DNA"/>
</dbReference>
<reference evidence="2 3" key="1">
    <citation type="submission" date="2018-09" db="EMBL/GenBank/DDBJ databases">
        <title>Evolutionary history of phycoerythrin pigmentation in the water bloom-forming cyanobacterium Microcystis aeruginosa.</title>
        <authorList>
            <person name="Tanabe Y."/>
            <person name="Tanabe Y."/>
            <person name="Yamaguchi H."/>
        </authorList>
    </citation>
    <scope>NUCLEOTIDE SEQUENCE [LARGE SCALE GENOMIC DNA]</scope>
    <source>
        <strain evidence="2 3">NIES-2521</strain>
    </source>
</reference>
<accession>A0A5A5RYZ6</accession>
<name>A0A5A5RYZ6_MICAE</name>
<sequence>MLVPENRIGTFKNLVLSFLPSIFSANLNYFWCYMVSPLYKFTAYFCLLSTLGFSAGAFTLYIREREEALKPNYHALERVANLKEQQVAQWFGQYKRDFTQDIQNIHIQQAALTLLTIRLKSDSDYQKAYRFLSNYFSHQKPSRESSLLLNQGGIVMFSTGKLEEGQYQPLQNTSTYFTLDQINVIKPIFYQSSLTQKPEITFVVPLLNSQNRRVGAFATVLNLQNLDNVVRAPFSNVSPEKLATSYLVGNLSRTQNALIAPDQRRSETSLPQISTPKWLGNSSLLIKNNYNVNSSGISEVLREKSGNLAYLDYRGEPVLGVYRWLSDYHLGLMVEIDQVLVFRQAQQKIRGLYWLGITLNIPLAVLLVTFFKPRPSSGIND</sequence>
<protein>
    <recommendedName>
        <fullName evidence="4">Cache domain-containing protein</fullName>
    </recommendedName>
</protein>
<evidence type="ECO:0000256" key="1">
    <source>
        <dbReference type="SAM" id="Phobius"/>
    </source>
</evidence>
<keyword evidence="1" id="KW-0472">Membrane</keyword>
<evidence type="ECO:0008006" key="4">
    <source>
        <dbReference type="Google" id="ProtNLM"/>
    </source>
</evidence>
<keyword evidence="1" id="KW-0812">Transmembrane</keyword>
<evidence type="ECO:0000313" key="3">
    <source>
        <dbReference type="Proteomes" id="UP000324689"/>
    </source>
</evidence>
<comment type="caution">
    <text evidence="2">The sequence shown here is derived from an EMBL/GenBank/DDBJ whole genome shotgun (WGS) entry which is preliminary data.</text>
</comment>
<proteinExistence type="predicted"/>
<dbReference type="AlphaFoldDB" id="A0A5A5RYZ6"/>
<feature type="transmembrane region" description="Helical" evidence="1">
    <location>
        <begin position="42"/>
        <end position="62"/>
    </location>
</feature>
<dbReference type="Proteomes" id="UP000324689">
    <property type="component" value="Unassembled WGS sequence"/>
</dbReference>
<dbReference type="CDD" id="cd18773">
    <property type="entry name" value="PDC1_HK_sensor"/>
    <property type="match status" value="1"/>
</dbReference>
<organism evidence="2 3">
    <name type="scientific">Microcystis aeruginosa NIES-2521</name>
    <dbReference type="NCBI Taxonomy" id="2303983"/>
    <lineage>
        <taxon>Bacteria</taxon>
        <taxon>Bacillati</taxon>
        <taxon>Cyanobacteriota</taxon>
        <taxon>Cyanophyceae</taxon>
        <taxon>Oscillatoriophycideae</taxon>
        <taxon>Chroococcales</taxon>
        <taxon>Microcystaceae</taxon>
        <taxon>Microcystis</taxon>
    </lineage>
</organism>
<keyword evidence="1" id="KW-1133">Transmembrane helix</keyword>
<feature type="transmembrane region" description="Helical" evidence="1">
    <location>
        <begin position="352"/>
        <end position="371"/>
    </location>
</feature>